<dbReference type="SUPFAM" id="SSF53448">
    <property type="entry name" value="Nucleotide-diphospho-sugar transferases"/>
    <property type="match status" value="1"/>
</dbReference>
<evidence type="ECO:0000313" key="5">
    <source>
        <dbReference type="Proteomes" id="UP000198870"/>
    </source>
</evidence>
<evidence type="ECO:0000259" key="2">
    <source>
        <dbReference type="Pfam" id="PF00535"/>
    </source>
</evidence>
<sequence length="265" mass="30475">MKITLIISTYNRSDFLEIVLSSVFSQSYKDFDVIIAEDGNNTDVKEVVDSYKSRESVSITHLTQQDKGFRKCRILNRAVASAAGKFLVFIDGDCALHPHFISEYAKRSKDNVCLFGRRVMLGKSFTDKLMNRERTTKQMNMLSIVCSDSKRKENSIYLPFRFSFKKHGIVGSNFCVSKENILKINGFDEDFESACLGEDTDIERRLRLAGVGFRSTKFNTIQYHLHHAMTDRIESYNKSFGVYAKKLKQNSYWCLNGLIKKKESL</sequence>
<dbReference type="Pfam" id="PF02709">
    <property type="entry name" value="Glyco_transf_7C"/>
    <property type="match status" value="1"/>
</dbReference>
<reference evidence="4 5" key="1">
    <citation type="submission" date="2016-10" db="EMBL/GenBank/DDBJ databases">
        <authorList>
            <person name="de Groot N.N."/>
        </authorList>
    </citation>
    <scope>NUCLEOTIDE SEQUENCE [LARGE SCALE GENOMIC DNA]</scope>
    <source>
        <strain evidence="4 5">AA1</strain>
    </source>
</reference>
<dbReference type="Pfam" id="PF00535">
    <property type="entry name" value="Glycos_transf_2"/>
    <property type="match status" value="1"/>
</dbReference>
<keyword evidence="1 4" id="KW-0808">Transferase</keyword>
<dbReference type="GO" id="GO:0016757">
    <property type="term" value="F:glycosyltransferase activity"/>
    <property type="evidence" value="ECO:0007669"/>
    <property type="project" value="UniProtKB-KW"/>
</dbReference>
<proteinExistence type="predicted"/>
<protein>
    <submittedName>
        <fullName evidence="4">N-terminal domain of galactosyltransferase</fullName>
    </submittedName>
</protein>
<organism evidence="4 5">
    <name type="scientific">Desulfoluna spongiiphila</name>
    <dbReference type="NCBI Taxonomy" id="419481"/>
    <lineage>
        <taxon>Bacteria</taxon>
        <taxon>Pseudomonadati</taxon>
        <taxon>Thermodesulfobacteriota</taxon>
        <taxon>Desulfobacteria</taxon>
        <taxon>Desulfobacterales</taxon>
        <taxon>Desulfolunaceae</taxon>
        <taxon>Desulfoluna</taxon>
    </lineage>
</organism>
<evidence type="ECO:0000313" key="4">
    <source>
        <dbReference type="EMBL" id="SCX77600.1"/>
    </source>
</evidence>
<dbReference type="InterPro" id="IPR027791">
    <property type="entry name" value="Galactosyl_T_C"/>
</dbReference>
<dbReference type="STRING" id="419481.SAMN05216233_101208"/>
<dbReference type="InterPro" id="IPR029044">
    <property type="entry name" value="Nucleotide-diphossugar_trans"/>
</dbReference>
<feature type="domain" description="Galactosyltransferase C-terminal" evidence="3">
    <location>
        <begin position="160"/>
        <end position="227"/>
    </location>
</feature>
<dbReference type="AlphaFoldDB" id="A0A1G5AID9"/>
<accession>A0A1G5AID9</accession>
<dbReference type="Gene3D" id="3.90.550.10">
    <property type="entry name" value="Spore Coat Polysaccharide Biosynthesis Protein SpsA, Chain A"/>
    <property type="match status" value="1"/>
</dbReference>
<dbReference type="PANTHER" id="PTHR43685">
    <property type="entry name" value="GLYCOSYLTRANSFERASE"/>
    <property type="match status" value="1"/>
</dbReference>
<keyword evidence="4" id="KW-0328">Glycosyltransferase</keyword>
<evidence type="ECO:0000259" key="3">
    <source>
        <dbReference type="Pfam" id="PF02709"/>
    </source>
</evidence>
<dbReference type="InterPro" id="IPR001173">
    <property type="entry name" value="Glyco_trans_2-like"/>
</dbReference>
<dbReference type="RefSeq" id="WP_175469412.1">
    <property type="nucleotide sequence ID" value="NZ_FMUX01000001.1"/>
</dbReference>
<feature type="domain" description="Glycosyltransferase 2-like" evidence="2">
    <location>
        <begin position="5"/>
        <end position="131"/>
    </location>
</feature>
<dbReference type="InterPro" id="IPR050834">
    <property type="entry name" value="Glycosyltransf_2"/>
</dbReference>
<name>A0A1G5AID9_9BACT</name>
<evidence type="ECO:0000256" key="1">
    <source>
        <dbReference type="ARBA" id="ARBA00022679"/>
    </source>
</evidence>
<dbReference type="EMBL" id="FMUX01000001">
    <property type="protein sequence ID" value="SCX77600.1"/>
    <property type="molecule type" value="Genomic_DNA"/>
</dbReference>
<dbReference type="PANTHER" id="PTHR43685:SF3">
    <property type="entry name" value="SLR2126 PROTEIN"/>
    <property type="match status" value="1"/>
</dbReference>
<keyword evidence="5" id="KW-1185">Reference proteome</keyword>
<dbReference type="Proteomes" id="UP000198870">
    <property type="component" value="Unassembled WGS sequence"/>
</dbReference>
<gene>
    <name evidence="4" type="ORF">SAMN05216233_101208</name>
</gene>